<dbReference type="EMBL" id="BBYQ01000172">
    <property type="protein sequence ID" value="GAP32665.1"/>
    <property type="molecule type" value="Genomic_DNA"/>
</dbReference>
<comment type="caution">
    <text evidence="2">The sequence shown here is derived from an EMBL/GenBank/DDBJ whole genome shotgun (WGS) entry which is preliminary data.</text>
</comment>
<proteinExistence type="predicted"/>
<name>A0ABC9Z528_9NOCA</name>
<accession>A0ABC9Z528</accession>
<reference evidence="3" key="1">
    <citation type="submission" date="2015-07" db="EMBL/GenBank/DDBJ databases">
        <title>Nocardia seriolae U-1 whole genome shotgun sequence.</title>
        <authorList>
            <person name="Imajoh M."/>
            <person name="Fukumoto Y."/>
            <person name="Sukeda M."/>
            <person name="Yamane J."/>
            <person name="Yamasaki K."/>
            <person name="Shimizu M."/>
            <person name="Ohnishi K."/>
            <person name="Oshima S."/>
        </authorList>
    </citation>
    <scope>NUCLEOTIDE SEQUENCE [LARGE SCALE GENOMIC DNA]</scope>
    <source>
        <strain evidence="3">U-1</strain>
    </source>
</reference>
<evidence type="ECO:0000313" key="2">
    <source>
        <dbReference type="EMBL" id="GAP32665.1"/>
    </source>
</evidence>
<evidence type="ECO:0000256" key="1">
    <source>
        <dbReference type="SAM" id="MobiDB-lite"/>
    </source>
</evidence>
<dbReference type="RefSeq" id="WP_152649415.1">
    <property type="nucleotide sequence ID" value="NZ_BAWD02000169.1"/>
</dbReference>
<feature type="region of interest" description="Disordered" evidence="1">
    <location>
        <begin position="662"/>
        <end position="682"/>
    </location>
</feature>
<protein>
    <recommendedName>
        <fullName evidence="4">DUF4132 domain-containing protein</fullName>
    </recommendedName>
</protein>
<sequence length="975" mass="104605">MAVRLAFGIGAGRDRRAWLVETGEEIAHDGPAGAAVVLRERDSDAARVAIACADLAGLMELGGPVIAGAGIDLGDGFTSARLAGASGDRRDAVLAALRVLRVGGAWRLGERTATLVALFGVTATKPVGAAAEQAMGEGRWAAVVLASAAANLLGPEQLVRVLALTAPEDVDPISDAVPSALAENLGEVLESFTRPRRLELLLDLWERVCAGQTAELMRRRLAASHDLSVVAALGARYRHFDEAEQMRTAGISEPTLITALHFEPTWEDFWRYTVERRIEDALAATVLLKTAIAVHACGIDAGLARVREEITVVSTLSDDGELERACRLVAKQSPLPARPACRLRDIDLWLRQHRPRNAAFEKLVRVRISTALAYATVVYEACERAFGSELSWRQCPDGWESDALRAWRKVAGYTAPHTPATWLHEPLTVEDPAPSLAQRLAADAGTRELASDMLWMADLADAIARARGHAAAEIDGGFQIPCVVLEPDVPRPEPLTPRVDSIPLAVAGAAQLLALGATAPARCRDWNRLCAGLMSSGTVAQTLSNEFVVAEPVLAYEGAVLPGTAFRIQIARNAGRLAEWSDYMGNCIAGPWYQAEAVRGRSILVAIRDESDVIRANVELRAVGARWVVDEIKARFNNEPDSALLQAVRDWAGSLRAAEPEVDPMESVNVEPPVRNRRSGANPVREVGPLLREAARKAQIESESALRELAALAGDTEGDAKTLTALRRSSIERSTLLCVEALDGRPSILPRLWAATGVRPLAAAVEALDPGVLARYPRLRGLTADAPLPSQVLRTLAKDPDIAAARNQDRVAHRIRAILARLARTGDASFTAALTRHPTPDLLCPLVLATTAASRHRIPVSAITGPGADVVPGFPATSLSDSEGPWAAAWPAALELGTDKAEFADQFSRTGLLVPAAWLGAGGWPALWSRAHLKQRARRAPGRIQQVRRQESVPFQEGLIPFSPRPAEPVGELPR</sequence>
<gene>
    <name evidence="2" type="ORF">NSK11_contig00172-0003</name>
</gene>
<feature type="region of interest" description="Disordered" evidence="1">
    <location>
        <begin position="956"/>
        <end position="975"/>
    </location>
</feature>
<evidence type="ECO:0000313" key="3">
    <source>
        <dbReference type="Proteomes" id="UP000037179"/>
    </source>
</evidence>
<dbReference type="AlphaFoldDB" id="A0ABC9Z528"/>
<evidence type="ECO:0008006" key="4">
    <source>
        <dbReference type="Google" id="ProtNLM"/>
    </source>
</evidence>
<reference evidence="2 3" key="2">
    <citation type="journal article" date="2016" name="Genome Announc.">
        <title>Draft Genome Sequence of Erythromycin- and Oxytetracycline-Sensitive Nocardia seriolae Strain U-1 (NBRC 110359).</title>
        <authorList>
            <person name="Imajoh M."/>
            <person name="Sukeda M."/>
            <person name="Shimizu M."/>
            <person name="Yamane J."/>
            <person name="Ohnishi K."/>
            <person name="Oshima S."/>
        </authorList>
    </citation>
    <scope>NUCLEOTIDE SEQUENCE [LARGE SCALE GENOMIC DNA]</scope>
    <source>
        <strain evidence="2 3">U-1</strain>
    </source>
</reference>
<organism evidence="2 3">
    <name type="scientific">Nocardia seriolae</name>
    <dbReference type="NCBI Taxonomy" id="37332"/>
    <lineage>
        <taxon>Bacteria</taxon>
        <taxon>Bacillati</taxon>
        <taxon>Actinomycetota</taxon>
        <taxon>Actinomycetes</taxon>
        <taxon>Mycobacteriales</taxon>
        <taxon>Nocardiaceae</taxon>
        <taxon>Nocardia</taxon>
    </lineage>
</organism>
<dbReference type="Proteomes" id="UP000037179">
    <property type="component" value="Unassembled WGS sequence"/>
</dbReference>
<keyword evidence="3" id="KW-1185">Reference proteome</keyword>